<gene>
    <name evidence="2" type="ORF">PoB_001208600</name>
</gene>
<dbReference type="AlphaFoldDB" id="A0AAV3YE44"/>
<proteinExistence type="predicted"/>
<feature type="compositionally biased region" description="Acidic residues" evidence="1">
    <location>
        <begin position="1"/>
        <end position="22"/>
    </location>
</feature>
<feature type="region of interest" description="Disordered" evidence="1">
    <location>
        <begin position="1"/>
        <end position="27"/>
    </location>
</feature>
<dbReference type="EMBL" id="BLXT01001426">
    <property type="protein sequence ID" value="GFN85580.1"/>
    <property type="molecule type" value="Genomic_DNA"/>
</dbReference>
<keyword evidence="3" id="KW-1185">Reference proteome</keyword>
<evidence type="ECO:0000313" key="2">
    <source>
        <dbReference type="EMBL" id="GFN85580.1"/>
    </source>
</evidence>
<dbReference type="Proteomes" id="UP000735302">
    <property type="component" value="Unassembled WGS sequence"/>
</dbReference>
<protein>
    <submittedName>
        <fullName evidence="2">Uncharacterized protein</fullName>
    </submittedName>
</protein>
<organism evidence="2 3">
    <name type="scientific">Plakobranchus ocellatus</name>
    <dbReference type="NCBI Taxonomy" id="259542"/>
    <lineage>
        <taxon>Eukaryota</taxon>
        <taxon>Metazoa</taxon>
        <taxon>Spiralia</taxon>
        <taxon>Lophotrochozoa</taxon>
        <taxon>Mollusca</taxon>
        <taxon>Gastropoda</taxon>
        <taxon>Heterobranchia</taxon>
        <taxon>Euthyneura</taxon>
        <taxon>Panpulmonata</taxon>
        <taxon>Sacoglossa</taxon>
        <taxon>Placobranchoidea</taxon>
        <taxon>Plakobranchidae</taxon>
        <taxon>Plakobranchus</taxon>
    </lineage>
</organism>
<comment type="caution">
    <text evidence="2">The sequence shown here is derived from an EMBL/GenBank/DDBJ whole genome shotgun (WGS) entry which is preliminary data.</text>
</comment>
<evidence type="ECO:0000256" key="1">
    <source>
        <dbReference type="SAM" id="MobiDB-lite"/>
    </source>
</evidence>
<accession>A0AAV3YE44</accession>
<name>A0AAV3YE44_9GAST</name>
<reference evidence="2 3" key="1">
    <citation type="journal article" date="2021" name="Elife">
        <title>Chloroplast acquisition without the gene transfer in kleptoplastic sea slugs, Plakobranchus ocellatus.</title>
        <authorList>
            <person name="Maeda T."/>
            <person name="Takahashi S."/>
            <person name="Yoshida T."/>
            <person name="Shimamura S."/>
            <person name="Takaki Y."/>
            <person name="Nagai Y."/>
            <person name="Toyoda A."/>
            <person name="Suzuki Y."/>
            <person name="Arimoto A."/>
            <person name="Ishii H."/>
            <person name="Satoh N."/>
            <person name="Nishiyama T."/>
            <person name="Hasebe M."/>
            <person name="Maruyama T."/>
            <person name="Minagawa J."/>
            <person name="Obokata J."/>
            <person name="Shigenobu S."/>
        </authorList>
    </citation>
    <scope>NUCLEOTIDE SEQUENCE [LARGE SCALE GENOMIC DNA]</scope>
</reference>
<evidence type="ECO:0000313" key="3">
    <source>
        <dbReference type="Proteomes" id="UP000735302"/>
    </source>
</evidence>
<sequence>MHDNDDNEEEEESNDENDDDNDRNDTIGLDLITVHVTHENQDDLRISGLPHARTSVPGLKLVIEMSHLNLRAGVIATIPPMPPTCVM</sequence>